<organism evidence="1 2">
    <name type="scientific">Ancylomarina longa</name>
    <dbReference type="NCBI Taxonomy" id="2487017"/>
    <lineage>
        <taxon>Bacteria</taxon>
        <taxon>Pseudomonadati</taxon>
        <taxon>Bacteroidota</taxon>
        <taxon>Bacteroidia</taxon>
        <taxon>Marinilabiliales</taxon>
        <taxon>Marinifilaceae</taxon>
        <taxon>Ancylomarina</taxon>
    </lineage>
</organism>
<proteinExistence type="predicted"/>
<dbReference type="Gene3D" id="3.40.50.1820">
    <property type="entry name" value="alpha/beta hydrolase"/>
    <property type="match status" value="1"/>
</dbReference>
<dbReference type="Pfam" id="PF00756">
    <property type="entry name" value="Esterase"/>
    <property type="match status" value="1"/>
</dbReference>
<name>A0A434AFB8_9BACT</name>
<dbReference type="AlphaFoldDB" id="A0A434AFB8"/>
<dbReference type="OrthoDB" id="9803578at2"/>
<dbReference type="SUPFAM" id="SSF53474">
    <property type="entry name" value="alpha/beta-Hydrolases"/>
    <property type="match status" value="1"/>
</dbReference>
<dbReference type="PANTHER" id="PTHR48098">
    <property type="entry name" value="ENTEROCHELIN ESTERASE-RELATED"/>
    <property type="match status" value="1"/>
</dbReference>
<evidence type="ECO:0000313" key="2">
    <source>
        <dbReference type="Proteomes" id="UP000282985"/>
    </source>
</evidence>
<dbReference type="InterPro" id="IPR000801">
    <property type="entry name" value="Esterase-like"/>
</dbReference>
<dbReference type="GO" id="GO:0016747">
    <property type="term" value="F:acyltransferase activity, transferring groups other than amino-acyl groups"/>
    <property type="evidence" value="ECO:0007669"/>
    <property type="project" value="TreeGrafter"/>
</dbReference>
<evidence type="ECO:0000313" key="1">
    <source>
        <dbReference type="EMBL" id="RUT73015.1"/>
    </source>
</evidence>
<dbReference type="InterPro" id="IPR050583">
    <property type="entry name" value="Mycobacterial_A85_antigen"/>
</dbReference>
<dbReference type="RefSeq" id="WP_127344864.1">
    <property type="nucleotide sequence ID" value="NZ_RJJX01000031.1"/>
</dbReference>
<sequence length="274" mass="31278">MRLDDSSLFEKFESNTNLKACKGKIIISEFNSNCHSGLPYFVYLPPNWSTEEKYPLLLFLHGQGGDETTFQKYVQAYQLNTWIEKGEIEPIVIVGIRGDNDRENVQWFTEENENLLIEEIGGEFITYCQTNFNAGMDANQISIEGHSRGAAGAIHFFLKYPGSFASFVAMGYVSNYTLVDNYLLAKKNLSEILKIKAPLRLEIGTKDRFVLEKNRQCAFDLHHFLSDQKIAHSFNVLPGVEHGFDTFWNYQTDQGIANGLSHLQFHEKSRKIGL</sequence>
<dbReference type="PANTHER" id="PTHR48098:SF1">
    <property type="entry name" value="DIACYLGLYCEROL ACYLTRANSFERASE_MYCOLYLTRANSFERASE AG85A"/>
    <property type="match status" value="1"/>
</dbReference>
<dbReference type="Proteomes" id="UP000282985">
    <property type="component" value="Unassembled WGS sequence"/>
</dbReference>
<comment type="caution">
    <text evidence="1">The sequence shown here is derived from an EMBL/GenBank/DDBJ whole genome shotgun (WGS) entry which is preliminary data.</text>
</comment>
<accession>A0A434AFB8</accession>
<protein>
    <submittedName>
        <fullName evidence="1">Uncharacterized protein</fullName>
    </submittedName>
</protein>
<dbReference type="EMBL" id="RJJX01000031">
    <property type="protein sequence ID" value="RUT73015.1"/>
    <property type="molecule type" value="Genomic_DNA"/>
</dbReference>
<dbReference type="InterPro" id="IPR029058">
    <property type="entry name" value="AB_hydrolase_fold"/>
</dbReference>
<keyword evidence="2" id="KW-1185">Reference proteome</keyword>
<gene>
    <name evidence="1" type="ORF">DLK05_15440</name>
</gene>
<reference evidence="1 2" key="1">
    <citation type="submission" date="2018-11" db="EMBL/GenBank/DDBJ databases">
        <title>Parancylomarina longa gen. nov., sp. nov., isolated from sediments of southern Okinawa.</title>
        <authorList>
            <person name="Fu T."/>
        </authorList>
    </citation>
    <scope>NUCLEOTIDE SEQUENCE [LARGE SCALE GENOMIC DNA]</scope>
    <source>
        <strain evidence="1 2">T3-2 S1-C</strain>
    </source>
</reference>